<organism evidence="1">
    <name type="scientific">Hibiscus syriacus</name>
    <name type="common">Rose of Sharon</name>
    <dbReference type="NCBI Taxonomy" id="106335"/>
    <lineage>
        <taxon>Eukaryota</taxon>
        <taxon>Viridiplantae</taxon>
        <taxon>Streptophyta</taxon>
        <taxon>Embryophyta</taxon>
        <taxon>Tracheophyta</taxon>
        <taxon>Spermatophyta</taxon>
        <taxon>Magnoliopsida</taxon>
        <taxon>eudicotyledons</taxon>
        <taxon>Gunneridae</taxon>
        <taxon>Pentapetalae</taxon>
        <taxon>rosids</taxon>
        <taxon>malvids</taxon>
        <taxon>Malvales</taxon>
        <taxon>Malvaceae</taxon>
        <taxon>Malvoideae</taxon>
        <taxon>Hibiscus</taxon>
    </lineage>
</organism>
<sequence length="276" mass="30576">MGENSNILDRVKALEVIQFLKKKYHARICSVGTVANEKLDFESDSDKFTFLFSHSDTKNQSNHKWVEMHEKVGYMVLITTTGSYVLVAADKGVIYFFGSDANIFRGHGEQKYDFHPSIPYTIKRKRMSSGVEWHDVDNINFITQLSVDLKGADVDATTKHGPNVIKILGGVTGNISSCAQLPIYLILSLFRKQNAMQIFVNQKVFDPWGQGSSGGRGNVIKGGEAYTKGNPSKTTFGFCQLHFRGLLKSAGSADLVFMPPPCPGDMARKVIPLSPF</sequence>
<dbReference type="EMBL" id="VEPZ02000733">
    <property type="protein sequence ID" value="KAE8720368.1"/>
    <property type="molecule type" value="Genomic_DNA"/>
</dbReference>
<comment type="caution">
    <text evidence="1">The sequence shown here is derived from an EMBL/GenBank/DDBJ whole genome shotgun (WGS) entry which is preliminary data.</text>
</comment>
<proteinExistence type="predicted"/>
<protein>
    <submittedName>
        <fullName evidence="1">Uncharacterized protein</fullName>
    </submittedName>
</protein>
<evidence type="ECO:0000313" key="1">
    <source>
        <dbReference type="EMBL" id="KAE8720368.1"/>
    </source>
</evidence>
<gene>
    <name evidence="1" type="ORF">F3Y22_tig00020266pilonHSYRG00020</name>
</gene>
<name>A0A6A3BY16_HIBSY</name>
<accession>A0A6A3BY16</accession>
<reference evidence="1" key="1">
    <citation type="submission" date="2019-09" db="EMBL/GenBank/DDBJ databases">
        <title>Draft genome information of white flower Hibiscus syriacus.</title>
        <authorList>
            <person name="Kim Y.-M."/>
        </authorList>
    </citation>
    <scope>NUCLEOTIDE SEQUENCE [LARGE SCALE GENOMIC DNA]</scope>
    <source>
        <strain evidence="1">YM2019G1</strain>
        <tissue evidence="1">Leaf</tissue>
    </source>
</reference>
<dbReference type="AlphaFoldDB" id="A0A6A3BY16"/>